<reference evidence="2 3" key="1">
    <citation type="submission" date="2024-04" db="EMBL/GenBank/DDBJ databases">
        <title>Albibacterium profundi sp. nov., isolated from sediment of the Challenger Deep of Mariana Trench.</title>
        <authorList>
            <person name="Wang Y."/>
        </authorList>
    </citation>
    <scope>NUCLEOTIDE SEQUENCE [LARGE SCALE GENOMIC DNA]</scope>
    <source>
        <strain evidence="2 3">RHL897</strain>
    </source>
</reference>
<keyword evidence="2" id="KW-0675">Receptor</keyword>
<evidence type="ECO:0000256" key="1">
    <source>
        <dbReference type="SAM" id="SignalP"/>
    </source>
</evidence>
<name>A0ABV5CEJ4_9SPHI</name>
<proteinExistence type="predicted"/>
<accession>A0ABV5CEJ4</accession>
<protein>
    <submittedName>
        <fullName evidence="2">TonB-dependent receptor</fullName>
    </submittedName>
</protein>
<evidence type="ECO:0000313" key="2">
    <source>
        <dbReference type="EMBL" id="MFB5945976.1"/>
    </source>
</evidence>
<dbReference type="SUPFAM" id="SSF49464">
    <property type="entry name" value="Carboxypeptidase regulatory domain-like"/>
    <property type="match status" value="1"/>
</dbReference>
<keyword evidence="3" id="KW-1185">Reference proteome</keyword>
<sequence>MKIYSVFLLLFIFYGGSTVDAQTNVKGDNGLSLSGSISDSTRNIRLEAASVALYRQGEDKVHSIALSSRTGRFMLEKLPPQTSFRLQVIHMGYEPFEREIIIVDSSINLGELYLTPRANELEAVEILSPVRMNGDTIEFNADAFHLDSNAVAGDLLTKLPGITIWGDNEITYNGKRINKLYVNGKDFFSTNANIALQNIPKNIIDNVQIFDTDRERRESKNANIVLKKGKDRGIFGKIGAGIGTNKQNELEAIANLFNSSNQLSVGGTKSNINKPLDDIDQLLNNTTFGGISLKVDYFSDLRKKGYHEDSAYGMMFNHNFRDKPSYQMGDHNELKIDLFRKSSNSLTERNINMIRSMSEGADNSSVTKESRHSDFNNFLGNVRYQFKNGQRTDLNISAKFEKRQVDNNRNTSTVGQLYDIETRESDLSREELDESILSLNADLRISSKLRSNWVKWYDHVYFKYDLLYNPSTSIVETDKSIQSSSADFDDRSFLRNSKFNGSIVNQDAYVKLERIFPQKMSGIVDIDIAQRVRLNHNSSDHVVRDSSELNESLTYDEIEYGIVSTSSLSLGRKFMIDELYMRYEKSIGFYSNFDVQVANDDVRSGYSDRNINRTNAFLLPSLRINYLNKVEQNFVKDLSLSWDISYHTPSIGLVAPVVDSINILNQTYGNRDLENSKNNNISLRYIYASFKPTGLHYDLGFHAKFLEDAFVPNISYRNDGRRELYFINDKNVQVNYVASANMRKAFKMSRESNFTAKLSNMGVFSKKGQVIDGDYDKLKSMSYHGKLDLLFNFSDFIKLGVYQQFDFFQQKSRLNADFKSTTSDSNLSFGLGLRKRAFLNTSISYLNVENNSTSDGVLLWNVSASYRALKKRNLEIKLSALDILNNNSSITVNSTSTYTMYETNNIIRRYVMVNLSYYPRFFYY</sequence>
<gene>
    <name evidence="2" type="ORF">WKR92_09035</name>
</gene>
<dbReference type="Proteomes" id="UP001580928">
    <property type="component" value="Unassembled WGS sequence"/>
</dbReference>
<evidence type="ECO:0000313" key="3">
    <source>
        <dbReference type="Proteomes" id="UP001580928"/>
    </source>
</evidence>
<feature type="chain" id="PRO_5047144578" evidence="1">
    <location>
        <begin position="22"/>
        <end position="924"/>
    </location>
</feature>
<keyword evidence="1" id="KW-0732">Signal</keyword>
<comment type="caution">
    <text evidence="2">The sequence shown here is derived from an EMBL/GenBank/DDBJ whole genome shotgun (WGS) entry which is preliminary data.</text>
</comment>
<dbReference type="SUPFAM" id="SSF56935">
    <property type="entry name" value="Porins"/>
    <property type="match status" value="1"/>
</dbReference>
<organism evidence="2 3">
    <name type="scientific">Albibacterium profundi</name>
    <dbReference type="NCBI Taxonomy" id="3134906"/>
    <lineage>
        <taxon>Bacteria</taxon>
        <taxon>Pseudomonadati</taxon>
        <taxon>Bacteroidota</taxon>
        <taxon>Sphingobacteriia</taxon>
        <taxon>Sphingobacteriales</taxon>
        <taxon>Sphingobacteriaceae</taxon>
        <taxon>Albibacterium</taxon>
    </lineage>
</organism>
<dbReference type="InterPro" id="IPR008969">
    <property type="entry name" value="CarboxyPept-like_regulatory"/>
</dbReference>
<feature type="signal peptide" evidence="1">
    <location>
        <begin position="1"/>
        <end position="21"/>
    </location>
</feature>
<dbReference type="EMBL" id="JBBVGT010000002">
    <property type="protein sequence ID" value="MFB5945976.1"/>
    <property type="molecule type" value="Genomic_DNA"/>
</dbReference>
<dbReference type="RefSeq" id="WP_375557505.1">
    <property type="nucleotide sequence ID" value="NZ_JBBVGT010000002.1"/>
</dbReference>